<dbReference type="InParanoid" id="A0A139WGH3"/>
<feature type="region of interest" description="Disordered" evidence="1">
    <location>
        <begin position="330"/>
        <end position="355"/>
    </location>
</feature>
<dbReference type="AlphaFoldDB" id="A0A139WGH3"/>
<reference evidence="2 3" key="1">
    <citation type="journal article" date="2008" name="Nature">
        <title>The genome of the model beetle and pest Tribolium castaneum.</title>
        <authorList>
            <consortium name="Tribolium Genome Sequencing Consortium"/>
            <person name="Richards S."/>
            <person name="Gibbs R.A."/>
            <person name="Weinstock G.M."/>
            <person name="Brown S.J."/>
            <person name="Denell R."/>
            <person name="Beeman R.W."/>
            <person name="Gibbs R."/>
            <person name="Beeman R.W."/>
            <person name="Brown S.J."/>
            <person name="Bucher G."/>
            <person name="Friedrich M."/>
            <person name="Grimmelikhuijzen C.J."/>
            <person name="Klingler M."/>
            <person name="Lorenzen M."/>
            <person name="Richards S."/>
            <person name="Roth S."/>
            <person name="Schroder R."/>
            <person name="Tautz D."/>
            <person name="Zdobnov E.M."/>
            <person name="Muzny D."/>
            <person name="Gibbs R.A."/>
            <person name="Weinstock G.M."/>
            <person name="Attaway T."/>
            <person name="Bell S."/>
            <person name="Buhay C.J."/>
            <person name="Chandrabose M.N."/>
            <person name="Chavez D."/>
            <person name="Clerk-Blankenburg K.P."/>
            <person name="Cree A."/>
            <person name="Dao M."/>
            <person name="Davis C."/>
            <person name="Chacko J."/>
            <person name="Dinh H."/>
            <person name="Dugan-Rocha S."/>
            <person name="Fowler G."/>
            <person name="Garner T.T."/>
            <person name="Garnes J."/>
            <person name="Gnirke A."/>
            <person name="Hawes A."/>
            <person name="Hernandez J."/>
            <person name="Hines S."/>
            <person name="Holder M."/>
            <person name="Hume J."/>
            <person name="Jhangiani S.N."/>
            <person name="Joshi V."/>
            <person name="Khan Z.M."/>
            <person name="Jackson L."/>
            <person name="Kovar C."/>
            <person name="Kowis A."/>
            <person name="Lee S."/>
            <person name="Lewis L.R."/>
            <person name="Margolis J."/>
            <person name="Morgan M."/>
            <person name="Nazareth L.V."/>
            <person name="Nguyen N."/>
            <person name="Okwuonu G."/>
            <person name="Parker D."/>
            <person name="Richards S."/>
            <person name="Ruiz S.J."/>
            <person name="Santibanez J."/>
            <person name="Savard J."/>
            <person name="Scherer S.E."/>
            <person name="Schneider B."/>
            <person name="Sodergren E."/>
            <person name="Tautz D."/>
            <person name="Vattahil S."/>
            <person name="Villasana D."/>
            <person name="White C.S."/>
            <person name="Wright R."/>
            <person name="Park Y."/>
            <person name="Beeman R.W."/>
            <person name="Lord J."/>
            <person name="Oppert B."/>
            <person name="Lorenzen M."/>
            <person name="Brown S."/>
            <person name="Wang L."/>
            <person name="Savard J."/>
            <person name="Tautz D."/>
            <person name="Richards S."/>
            <person name="Weinstock G."/>
            <person name="Gibbs R.A."/>
            <person name="Liu Y."/>
            <person name="Worley K."/>
            <person name="Weinstock G."/>
            <person name="Elsik C.G."/>
            <person name="Reese J.T."/>
            <person name="Elhaik E."/>
            <person name="Landan G."/>
            <person name="Graur D."/>
            <person name="Arensburger P."/>
            <person name="Atkinson P."/>
            <person name="Beeman R.W."/>
            <person name="Beidler J."/>
            <person name="Brown S.J."/>
            <person name="Demuth J.P."/>
            <person name="Drury D.W."/>
            <person name="Du Y.Z."/>
            <person name="Fujiwara H."/>
            <person name="Lorenzen M."/>
            <person name="Maselli V."/>
            <person name="Osanai M."/>
            <person name="Park Y."/>
            <person name="Robertson H.M."/>
            <person name="Tu Z."/>
            <person name="Wang J.J."/>
            <person name="Wang S."/>
            <person name="Richards S."/>
            <person name="Song H."/>
            <person name="Zhang L."/>
            <person name="Sodergren E."/>
            <person name="Werner D."/>
            <person name="Stanke M."/>
            <person name="Morgenstern B."/>
            <person name="Solovyev V."/>
            <person name="Kosarev P."/>
            <person name="Brown G."/>
            <person name="Chen H.C."/>
            <person name="Ermolaeva O."/>
            <person name="Hlavina W."/>
            <person name="Kapustin Y."/>
            <person name="Kiryutin B."/>
            <person name="Kitts P."/>
            <person name="Maglott D."/>
            <person name="Pruitt K."/>
            <person name="Sapojnikov V."/>
            <person name="Souvorov A."/>
            <person name="Mackey A.J."/>
            <person name="Waterhouse R.M."/>
            <person name="Wyder S."/>
            <person name="Zdobnov E.M."/>
            <person name="Zdobnov E.M."/>
            <person name="Wyder S."/>
            <person name="Kriventseva E.V."/>
            <person name="Kadowaki T."/>
            <person name="Bork P."/>
            <person name="Aranda M."/>
            <person name="Bao R."/>
            <person name="Beermann A."/>
            <person name="Berns N."/>
            <person name="Bolognesi R."/>
            <person name="Bonneton F."/>
            <person name="Bopp D."/>
            <person name="Brown S.J."/>
            <person name="Bucher G."/>
            <person name="Butts T."/>
            <person name="Chaumot A."/>
            <person name="Denell R.E."/>
            <person name="Ferrier D.E."/>
            <person name="Friedrich M."/>
            <person name="Gordon C.M."/>
            <person name="Jindra M."/>
            <person name="Klingler M."/>
            <person name="Lan Q."/>
            <person name="Lattorff H.M."/>
            <person name="Laudet V."/>
            <person name="von Levetsow C."/>
            <person name="Liu Z."/>
            <person name="Lutz R."/>
            <person name="Lynch J.A."/>
            <person name="da Fonseca R.N."/>
            <person name="Posnien N."/>
            <person name="Reuter R."/>
            <person name="Roth S."/>
            <person name="Savard J."/>
            <person name="Schinko J.B."/>
            <person name="Schmitt C."/>
            <person name="Schoppmeier M."/>
            <person name="Schroder R."/>
            <person name="Shippy T.D."/>
            <person name="Simonnet F."/>
            <person name="Marques-Souza H."/>
            <person name="Tautz D."/>
            <person name="Tomoyasu Y."/>
            <person name="Trauner J."/>
            <person name="Van der Zee M."/>
            <person name="Vervoort M."/>
            <person name="Wittkopp N."/>
            <person name="Wimmer E.A."/>
            <person name="Yang X."/>
            <person name="Jones A.K."/>
            <person name="Sattelle D.B."/>
            <person name="Ebert P.R."/>
            <person name="Nelson D."/>
            <person name="Scott J.G."/>
            <person name="Beeman R.W."/>
            <person name="Muthukrishnan S."/>
            <person name="Kramer K.J."/>
            <person name="Arakane Y."/>
            <person name="Beeman R.W."/>
            <person name="Zhu Q."/>
            <person name="Hogenkamp D."/>
            <person name="Dixit R."/>
            <person name="Oppert B."/>
            <person name="Jiang H."/>
            <person name="Zou Z."/>
            <person name="Marshall J."/>
            <person name="Elpidina E."/>
            <person name="Vinokurov K."/>
            <person name="Oppert C."/>
            <person name="Zou Z."/>
            <person name="Evans J."/>
            <person name="Lu Z."/>
            <person name="Zhao P."/>
            <person name="Sumathipala N."/>
            <person name="Altincicek B."/>
            <person name="Vilcinskas A."/>
            <person name="Williams M."/>
            <person name="Hultmark D."/>
            <person name="Hetru C."/>
            <person name="Jiang H."/>
            <person name="Grimmelikhuijzen C.J."/>
            <person name="Hauser F."/>
            <person name="Cazzamali G."/>
            <person name="Williamson M."/>
            <person name="Park Y."/>
            <person name="Li B."/>
            <person name="Tanaka Y."/>
            <person name="Predel R."/>
            <person name="Neupert S."/>
            <person name="Schachtner J."/>
            <person name="Verleyen P."/>
            <person name="Raible F."/>
            <person name="Bork P."/>
            <person name="Friedrich M."/>
            <person name="Walden K.K."/>
            <person name="Robertson H.M."/>
            <person name="Angeli S."/>
            <person name="Foret S."/>
            <person name="Bucher G."/>
            <person name="Schuetz S."/>
            <person name="Maleszka R."/>
            <person name="Wimmer E.A."/>
            <person name="Beeman R.W."/>
            <person name="Lorenzen M."/>
            <person name="Tomoyasu Y."/>
            <person name="Miller S.C."/>
            <person name="Grossmann D."/>
            <person name="Bucher G."/>
        </authorList>
    </citation>
    <scope>NUCLEOTIDE SEQUENCE [LARGE SCALE GENOMIC DNA]</scope>
    <source>
        <strain evidence="2 3">Georgia GA2</strain>
    </source>
</reference>
<protein>
    <submittedName>
        <fullName evidence="2">Uncharacterized protein</fullName>
    </submittedName>
</protein>
<evidence type="ECO:0000313" key="3">
    <source>
        <dbReference type="Proteomes" id="UP000007266"/>
    </source>
</evidence>
<feature type="region of interest" description="Disordered" evidence="1">
    <location>
        <begin position="206"/>
        <end position="298"/>
    </location>
</feature>
<feature type="compositionally biased region" description="Basic residues" evidence="1">
    <location>
        <begin position="269"/>
        <end position="281"/>
    </location>
</feature>
<feature type="compositionally biased region" description="Basic residues" evidence="1">
    <location>
        <begin position="215"/>
        <end position="226"/>
    </location>
</feature>
<evidence type="ECO:0000313" key="2">
    <source>
        <dbReference type="EMBL" id="KYB26994.1"/>
    </source>
</evidence>
<reference evidence="2 3" key="2">
    <citation type="journal article" date="2010" name="Nucleic Acids Res.">
        <title>BeetleBase in 2010: revisions to provide comprehensive genomic information for Tribolium castaneum.</title>
        <authorList>
            <person name="Kim H.S."/>
            <person name="Murphy T."/>
            <person name="Xia J."/>
            <person name="Caragea D."/>
            <person name="Park Y."/>
            <person name="Beeman R.W."/>
            <person name="Lorenzen M.D."/>
            <person name="Butcher S."/>
            <person name="Manak J.R."/>
            <person name="Brown S.J."/>
        </authorList>
    </citation>
    <scope>GENOME REANNOTATION</scope>
    <source>
        <strain evidence="2 3">Georgia GA2</strain>
    </source>
</reference>
<dbReference type="Proteomes" id="UP000007266">
    <property type="component" value="Linkage group 6"/>
</dbReference>
<sequence length="355" mass="39853">MTSSHRQGSQSHLLHHMIVVATLPYRRHVSTFRYVYDDDNSATSRLDIHERPWNLSRRGLTTRCCCCRCTTENPPPPPPPSTFKQPQPPSRYTLARHCFGDATAVRTRHFVMFFVERTNQNESSACIPNGAVEYNNEETWIDDGHGVAASDPCTVYTEFPGGLQHGGAETPHHLEGATANMAEPEDARALNIDLDSGGKLQRRRRCKRLYNCTRQGRKRRGRHLPPRRLPQPPKGADDPKQSAAPRRRYVRGPISPESGPVRSNLKGGPHQRRRPPKRPTAPRHPTAPTHPEKLPPDRVFSEKIEIRSSRSLPLPTETVANRARTTAICTAYGGGRTPPPTLTHRHHANDAGIER</sequence>
<organism evidence="2 3">
    <name type="scientific">Tribolium castaneum</name>
    <name type="common">Red flour beetle</name>
    <dbReference type="NCBI Taxonomy" id="7070"/>
    <lineage>
        <taxon>Eukaryota</taxon>
        <taxon>Metazoa</taxon>
        <taxon>Ecdysozoa</taxon>
        <taxon>Arthropoda</taxon>
        <taxon>Hexapoda</taxon>
        <taxon>Insecta</taxon>
        <taxon>Pterygota</taxon>
        <taxon>Neoptera</taxon>
        <taxon>Endopterygota</taxon>
        <taxon>Coleoptera</taxon>
        <taxon>Polyphaga</taxon>
        <taxon>Cucujiformia</taxon>
        <taxon>Tenebrionidae</taxon>
        <taxon>Tenebrionidae incertae sedis</taxon>
        <taxon>Tribolium</taxon>
    </lineage>
</organism>
<keyword evidence="3" id="KW-1185">Reference proteome</keyword>
<name>A0A139WGH3_TRICA</name>
<proteinExistence type="predicted"/>
<evidence type="ECO:0000256" key="1">
    <source>
        <dbReference type="SAM" id="MobiDB-lite"/>
    </source>
</evidence>
<accession>A0A139WGH3</accession>
<dbReference type="EMBL" id="KQ971346">
    <property type="protein sequence ID" value="KYB26994.1"/>
    <property type="molecule type" value="Genomic_DNA"/>
</dbReference>
<gene>
    <name evidence="2" type="primary">AUGUSTUS-3.0.2_33416</name>
    <name evidence="2" type="ORF">TcasGA2_TC033416</name>
</gene>